<feature type="region of interest" description="Disordered" evidence="1">
    <location>
        <begin position="235"/>
        <end position="259"/>
    </location>
</feature>
<organism evidence="2 3">
    <name type="scientific">Jaapia argillacea MUCL 33604</name>
    <dbReference type="NCBI Taxonomy" id="933084"/>
    <lineage>
        <taxon>Eukaryota</taxon>
        <taxon>Fungi</taxon>
        <taxon>Dikarya</taxon>
        <taxon>Basidiomycota</taxon>
        <taxon>Agaricomycotina</taxon>
        <taxon>Agaricomycetes</taxon>
        <taxon>Agaricomycetidae</taxon>
        <taxon>Jaapiales</taxon>
        <taxon>Jaapiaceae</taxon>
        <taxon>Jaapia</taxon>
    </lineage>
</organism>
<sequence length="402" mass="44187">MSHKPEHRVNSQQMPSEWNGATVEFQAKKDKKTQRGGSKGNENTTHALQKGGDANFLEEEYGAFGEGNGGDSYEGGHGGKGSSNDSEERDESEDHGTKTHMLKLTAFVTISDKPSESEPDEEEPVYQIKFSYPINGAIDKINYPSTIGWDTFHYKIAEKIVTAVGKLNLSYQFSMEPATKKPCILTRPQHFLNLLESAVGYITKMTKTHLQKPYKVLLIQQEIQDQPGAAITKNGKALKSHRGPLPSKDKVTGGQHSLKDLPNGSIISLLEEKYNCDEKDHTTCWILKSGKCHHFLIPHLSLWAMVIKQGVATIHIPPCSIVSEASDYAPPVTAVQEPPPLALSFIFASTWSSSRPRFAQPLAAQVFGHLNEIGNPDFTKEDLLCACDGITLGTANALLLYA</sequence>
<feature type="region of interest" description="Disordered" evidence="1">
    <location>
        <begin position="1"/>
        <end position="99"/>
    </location>
</feature>
<name>A0A067PFI8_9AGAM</name>
<protein>
    <submittedName>
        <fullName evidence="2">Uncharacterized protein</fullName>
    </submittedName>
</protein>
<gene>
    <name evidence="2" type="ORF">JAAARDRAFT_51581</name>
</gene>
<dbReference type="InParanoid" id="A0A067PFI8"/>
<dbReference type="Proteomes" id="UP000027265">
    <property type="component" value="Unassembled WGS sequence"/>
</dbReference>
<dbReference type="HOGENOM" id="CLU_685225_0_0_1"/>
<accession>A0A067PFI8</accession>
<keyword evidence="3" id="KW-1185">Reference proteome</keyword>
<dbReference type="OrthoDB" id="10569603at2759"/>
<feature type="compositionally biased region" description="Gly residues" evidence="1">
    <location>
        <begin position="64"/>
        <end position="81"/>
    </location>
</feature>
<dbReference type="EMBL" id="KL197774">
    <property type="protein sequence ID" value="KDQ49782.1"/>
    <property type="molecule type" value="Genomic_DNA"/>
</dbReference>
<dbReference type="AlphaFoldDB" id="A0A067PFI8"/>
<proteinExistence type="predicted"/>
<evidence type="ECO:0000313" key="2">
    <source>
        <dbReference type="EMBL" id="KDQ49782.1"/>
    </source>
</evidence>
<evidence type="ECO:0000313" key="3">
    <source>
        <dbReference type="Proteomes" id="UP000027265"/>
    </source>
</evidence>
<reference evidence="3" key="1">
    <citation type="journal article" date="2014" name="Proc. Natl. Acad. Sci. U.S.A.">
        <title>Extensive sampling of basidiomycete genomes demonstrates inadequacy of the white-rot/brown-rot paradigm for wood decay fungi.</title>
        <authorList>
            <person name="Riley R."/>
            <person name="Salamov A.A."/>
            <person name="Brown D.W."/>
            <person name="Nagy L.G."/>
            <person name="Floudas D."/>
            <person name="Held B.W."/>
            <person name="Levasseur A."/>
            <person name="Lombard V."/>
            <person name="Morin E."/>
            <person name="Otillar R."/>
            <person name="Lindquist E.A."/>
            <person name="Sun H."/>
            <person name="LaButti K.M."/>
            <person name="Schmutz J."/>
            <person name="Jabbour D."/>
            <person name="Luo H."/>
            <person name="Baker S.E."/>
            <person name="Pisabarro A.G."/>
            <person name="Walton J.D."/>
            <person name="Blanchette R.A."/>
            <person name="Henrissat B."/>
            <person name="Martin F."/>
            <person name="Cullen D."/>
            <person name="Hibbett D.S."/>
            <person name="Grigoriev I.V."/>
        </authorList>
    </citation>
    <scope>NUCLEOTIDE SEQUENCE [LARGE SCALE GENOMIC DNA]</scope>
    <source>
        <strain evidence="3">MUCL 33604</strain>
    </source>
</reference>
<evidence type="ECO:0000256" key="1">
    <source>
        <dbReference type="SAM" id="MobiDB-lite"/>
    </source>
</evidence>